<evidence type="ECO:0000313" key="7">
    <source>
        <dbReference type="EMBL" id="MCB8877656.1"/>
    </source>
</evidence>
<comment type="subcellular location">
    <subcellularLocation>
        <location evidence="1">Cell membrane</location>
        <topology evidence="1">Multi-pass membrane protein</topology>
    </subcellularLocation>
</comment>
<feature type="transmembrane region" description="Helical" evidence="6">
    <location>
        <begin position="173"/>
        <end position="196"/>
    </location>
</feature>
<feature type="transmembrane region" description="Helical" evidence="6">
    <location>
        <begin position="146"/>
        <end position="167"/>
    </location>
</feature>
<reference evidence="7" key="1">
    <citation type="journal article" date="2021" name="Microorganisms">
        <title>Acidisoma silvae sp. nov. and Acidisomacellulosilytica sp. nov., Two Acidophilic Bacteria Isolated from Decaying Wood, Hydrolyzing Cellulose and Producing Poly-3-hydroxybutyrate.</title>
        <authorList>
            <person name="Mieszkin S."/>
            <person name="Pouder E."/>
            <person name="Uroz S."/>
            <person name="Simon-Colin C."/>
            <person name="Alain K."/>
        </authorList>
    </citation>
    <scope>NUCLEOTIDE SEQUENCE</scope>
    <source>
        <strain evidence="7">HW T2.11</strain>
    </source>
</reference>
<feature type="transmembrane region" description="Helical" evidence="6">
    <location>
        <begin position="117"/>
        <end position="139"/>
    </location>
</feature>
<dbReference type="Pfam" id="PF01943">
    <property type="entry name" value="Polysacc_synt"/>
    <property type="match status" value="1"/>
</dbReference>
<dbReference type="GO" id="GO:0005886">
    <property type="term" value="C:plasma membrane"/>
    <property type="evidence" value="ECO:0007669"/>
    <property type="project" value="UniProtKB-SubCell"/>
</dbReference>
<evidence type="ECO:0000256" key="1">
    <source>
        <dbReference type="ARBA" id="ARBA00004651"/>
    </source>
</evidence>
<dbReference type="AlphaFoldDB" id="A0A963YV53"/>
<feature type="transmembrane region" description="Helical" evidence="6">
    <location>
        <begin position="228"/>
        <end position="254"/>
    </location>
</feature>
<dbReference type="EMBL" id="JAESVB010000015">
    <property type="protein sequence ID" value="MCB8877656.1"/>
    <property type="molecule type" value="Genomic_DNA"/>
</dbReference>
<feature type="transmembrane region" description="Helical" evidence="6">
    <location>
        <begin position="365"/>
        <end position="385"/>
    </location>
</feature>
<feature type="transmembrane region" description="Helical" evidence="6">
    <location>
        <begin position="12"/>
        <end position="32"/>
    </location>
</feature>
<keyword evidence="4 6" id="KW-1133">Transmembrane helix</keyword>
<feature type="transmembrane region" description="Helical" evidence="6">
    <location>
        <begin position="44"/>
        <end position="65"/>
    </location>
</feature>
<keyword evidence="3 6" id="KW-0812">Transmembrane</keyword>
<gene>
    <name evidence="7" type="ORF">ASILVAE211_20845</name>
</gene>
<evidence type="ECO:0000256" key="5">
    <source>
        <dbReference type="ARBA" id="ARBA00023136"/>
    </source>
</evidence>
<evidence type="ECO:0000256" key="4">
    <source>
        <dbReference type="ARBA" id="ARBA00022989"/>
    </source>
</evidence>
<reference evidence="7" key="2">
    <citation type="submission" date="2021-01" db="EMBL/GenBank/DDBJ databases">
        <authorList>
            <person name="Mieszkin S."/>
            <person name="Pouder E."/>
            <person name="Alain K."/>
        </authorList>
    </citation>
    <scope>NUCLEOTIDE SEQUENCE</scope>
    <source>
        <strain evidence="7">HW T2.11</strain>
    </source>
</reference>
<dbReference type="RefSeq" id="WP_227323303.1">
    <property type="nucleotide sequence ID" value="NZ_JAESVB010000015.1"/>
</dbReference>
<evidence type="ECO:0000256" key="3">
    <source>
        <dbReference type="ARBA" id="ARBA00022692"/>
    </source>
</evidence>
<dbReference type="InterPro" id="IPR002797">
    <property type="entry name" value="Polysacc_synth"/>
</dbReference>
<dbReference type="PANTHER" id="PTHR30250">
    <property type="entry name" value="PST FAMILY PREDICTED COLANIC ACID TRANSPORTER"/>
    <property type="match status" value="1"/>
</dbReference>
<name>A0A963YV53_9PROT</name>
<feature type="transmembrane region" description="Helical" evidence="6">
    <location>
        <begin position="290"/>
        <end position="311"/>
    </location>
</feature>
<feature type="transmembrane region" description="Helical" evidence="6">
    <location>
        <begin position="260"/>
        <end position="278"/>
    </location>
</feature>
<feature type="transmembrane region" description="Helical" evidence="6">
    <location>
        <begin position="331"/>
        <end position="353"/>
    </location>
</feature>
<organism evidence="7 8">
    <name type="scientific">Acidisoma silvae</name>
    <dbReference type="NCBI Taxonomy" id="2802396"/>
    <lineage>
        <taxon>Bacteria</taxon>
        <taxon>Pseudomonadati</taxon>
        <taxon>Pseudomonadota</taxon>
        <taxon>Alphaproteobacteria</taxon>
        <taxon>Acetobacterales</taxon>
        <taxon>Acidocellaceae</taxon>
        <taxon>Acidisoma</taxon>
    </lineage>
</organism>
<protein>
    <submittedName>
        <fullName evidence="7">Oligosaccharide flippase family protein</fullName>
    </submittedName>
</protein>
<keyword evidence="2" id="KW-1003">Cell membrane</keyword>
<dbReference type="Proteomes" id="UP000708298">
    <property type="component" value="Unassembled WGS sequence"/>
</dbReference>
<sequence length="453" mass="49909">MADTAMLKRLGRNLISTTVFQASGYVLAMINVPYLTRTLGVADYGILAFVISINAYLYLIIDWGFSLGSTRDVAQARGDEDRLREIFWRTMTAKMLLSLLSIVLLFALLPLQRVPAPIYLLLPGLLNILGAVFTVDWFVQGLERMAMFTIYSIAGRILVVLLTFILVHSPKDTWIACGLQGVGTVAAGFAGFYIACRHLKMGRPRFPLRQALFQIWDYRHYFLSQSSWIAYSTGAPLVLALVAGSAQVGLFAGADRMTRVAMALTVPASMVLYPRVNALLTQSRVAAARVAGPFMGFQIVVALALGAFFFFGADPIATIVLGPGFHKSAVVLRWLSALPLLTGIAGTLSRQFLIPLGWSRDVSRITMIFTVFYLCLLTGGCFAWGATGAAIALITTELLLSIVFTIYLLRHEREFALASLAALTDTPRYVMEVVRIFRNKLRPRRPAPPIPER</sequence>
<evidence type="ECO:0000313" key="8">
    <source>
        <dbReference type="Proteomes" id="UP000708298"/>
    </source>
</evidence>
<evidence type="ECO:0000256" key="2">
    <source>
        <dbReference type="ARBA" id="ARBA00022475"/>
    </source>
</evidence>
<accession>A0A963YV53</accession>
<dbReference type="InterPro" id="IPR050833">
    <property type="entry name" value="Poly_Biosynth_Transport"/>
</dbReference>
<comment type="caution">
    <text evidence="7">The sequence shown here is derived from an EMBL/GenBank/DDBJ whole genome shotgun (WGS) entry which is preliminary data.</text>
</comment>
<proteinExistence type="predicted"/>
<keyword evidence="5 6" id="KW-0472">Membrane</keyword>
<feature type="transmembrane region" description="Helical" evidence="6">
    <location>
        <begin position="391"/>
        <end position="409"/>
    </location>
</feature>
<keyword evidence="8" id="KW-1185">Reference proteome</keyword>
<dbReference type="PANTHER" id="PTHR30250:SF11">
    <property type="entry name" value="O-ANTIGEN TRANSPORTER-RELATED"/>
    <property type="match status" value="1"/>
</dbReference>
<feature type="transmembrane region" description="Helical" evidence="6">
    <location>
        <begin position="86"/>
        <end position="111"/>
    </location>
</feature>
<evidence type="ECO:0000256" key="6">
    <source>
        <dbReference type="SAM" id="Phobius"/>
    </source>
</evidence>